<name>A0A8S5TLL7_9CAUD</name>
<organism evidence="5">
    <name type="scientific">Podoviridae sp. ctS6V7</name>
    <dbReference type="NCBI Taxonomy" id="2827735"/>
    <lineage>
        <taxon>Viruses</taxon>
        <taxon>Duplodnaviria</taxon>
        <taxon>Heunggongvirae</taxon>
        <taxon>Uroviricota</taxon>
        <taxon>Caudoviricetes</taxon>
    </lineage>
</organism>
<evidence type="ECO:0000256" key="2">
    <source>
        <dbReference type="ARBA" id="ARBA00022732"/>
    </source>
</evidence>
<evidence type="ECO:0000256" key="1">
    <source>
        <dbReference type="ARBA" id="ARBA00004328"/>
    </source>
</evidence>
<evidence type="ECO:0000259" key="4">
    <source>
        <dbReference type="PROSITE" id="PS51688"/>
    </source>
</evidence>
<protein>
    <submittedName>
        <fullName evidence="5">Endo N acetylneuraminidase</fullName>
    </submittedName>
</protein>
<dbReference type="PROSITE" id="PS51688">
    <property type="entry name" value="ICA"/>
    <property type="match status" value="1"/>
</dbReference>
<dbReference type="EMBL" id="BK032849">
    <property type="protein sequence ID" value="DAF64065.1"/>
    <property type="molecule type" value="Genomic_DNA"/>
</dbReference>
<evidence type="ECO:0000256" key="3">
    <source>
        <dbReference type="SAM" id="MobiDB-lite"/>
    </source>
</evidence>
<proteinExistence type="predicted"/>
<dbReference type="InterPro" id="IPR036388">
    <property type="entry name" value="WH-like_DNA-bd_sf"/>
</dbReference>
<comment type="subcellular location">
    <subcellularLocation>
        <location evidence="1">Virion</location>
    </subcellularLocation>
</comment>
<feature type="region of interest" description="Disordered" evidence="3">
    <location>
        <begin position="177"/>
        <end position="200"/>
    </location>
</feature>
<feature type="domain" description="Peptidase S74" evidence="4">
    <location>
        <begin position="278"/>
        <end position="372"/>
    </location>
</feature>
<dbReference type="Pfam" id="PF13884">
    <property type="entry name" value="Peptidase_S74"/>
    <property type="match status" value="1"/>
</dbReference>
<keyword evidence="2" id="KW-0946">Virion</keyword>
<dbReference type="GO" id="GO:0098015">
    <property type="term" value="C:virus tail"/>
    <property type="evidence" value="ECO:0007669"/>
    <property type="project" value="UniProtKB-KW"/>
</dbReference>
<dbReference type="Gene3D" id="1.10.10.10">
    <property type="entry name" value="Winged helix-like DNA-binding domain superfamily/Winged helix DNA-binding domain"/>
    <property type="match status" value="1"/>
</dbReference>
<sequence length="381" mass="42582">MDEMTKIRNLLLQNQKIIRYASENVSFPASFSEDFIKDYEETEKAIKEFEINYEKILFRFRRFDSNVETYFENTSNILQLGVKKKDVVSKLNTELSLGKHIELIGKRFLVNTKHLTINESGMRFKGTVNATTGSLGGFTISGNTLVGAENTAIGSGTIEAHYMNLRGATAENIDCNPDNIQGKPVTMTSNRRIDKESKESSTTSFKGELYVSGVIDATYGWNQEVDSDGVPHGTLPNFSFDVLHVKGACTLAGRSGAKTPANRARCSEIFNEKGESWSDIRLKEGIKDIDGEKVLSLFQRLRPVEYQLKGNADKKIGYIAQELDKAFKDSDLPSIVRQEGEYLTVPYAEMIPLRVKMIQELYRRIKDGNKGKGTHEGGGTA</sequence>
<reference evidence="5" key="1">
    <citation type="journal article" date="2021" name="Proc. Natl. Acad. Sci. U.S.A.">
        <title>A Catalog of Tens of Thousands of Viruses from Human Metagenomes Reveals Hidden Associations with Chronic Diseases.</title>
        <authorList>
            <person name="Tisza M.J."/>
            <person name="Buck C.B."/>
        </authorList>
    </citation>
    <scope>NUCLEOTIDE SEQUENCE</scope>
    <source>
        <strain evidence="5">CtS6V7</strain>
    </source>
</reference>
<keyword evidence="2" id="KW-1227">Viral tail protein</keyword>
<dbReference type="InterPro" id="IPR030392">
    <property type="entry name" value="S74_ICA"/>
</dbReference>
<evidence type="ECO:0000313" key="5">
    <source>
        <dbReference type="EMBL" id="DAF64065.1"/>
    </source>
</evidence>
<accession>A0A8S5TLL7</accession>